<dbReference type="AlphaFoldDB" id="A0A3L7AKK6"/>
<dbReference type="Gene3D" id="3.40.190.10">
    <property type="entry name" value="Periplasmic binding protein-like II"/>
    <property type="match status" value="1"/>
</dbReference>
<feature type="region of interest" description="Disordered" evidence="1">
    <location>
        <begin position="1"/>
        <end position="39"/>
    </location>
</feature>
<keyword evidence="5" id="KW-1185">Reference proteome</keyword>
<dbReference type="GO" id="GO:0042597">
    <property type="term" value="C:periplasmic space"/>
    <property type="evidence" value="ECO:0007669"/>
    <property type="project" value="UniProtKB-ARBA"/>
</dbReference>
<dbReference type="Proteomes" id="UP000269438">
    <property type="component" value="Unassembled WGS sequence"/>
</dbReference>
<dbReference type="InterPro" id="IPR030678">
    <property type="entry name" value="Peptide/Ni-bd"/>
</dbReference>
<name>A0A3L7AKK6_9MICO</name>
<dbReference type="GO" id="GO:0015833">
    <property type="term" value="P:peptide transport"/>
    <property type="evidence" value="ECO:0007669"/>
    <property type="project" value="TreeGrafter"/>
</dbReference>
<dbReference type="EMBL" id="RCUY01000001">
    <property type="protein sequence ID" value="RLP84592.1"/>
    <property type="molecule type" value="Genomic_DNA"/>
</dbReference>
<dbReference type="Pfam" id="PF00496">
    <property type="entry name" value="SBP_bac_5"/>
    <property type="match status" value="1"/>
</dbReference>
<comment type="caution">
    <text evidence="3">The sequence shown here is derived from an EMBL/GenBank/DDBJ whole genome shotgun (WGS) entry which is preliminary data.</text>
</comment>
<organism evidence="3 5">
    <name type="scientific">Mycetocola lacteus</name>
    <dbReference type="NCBI Taxonomy" id="76637"/>
    <lineage>
        <taxon>Bacteria</taxon>
        <taxon>Bacillati</taxon>
        <taxon>Actinomycetota</taxon>
        <taxon>Actinomycetes</taxon>
        <taxon>Micrococcales</taxon>
        <taxon>Microbacteriaceae</taxon>
        <taxon>Mycetocola</taxon>
    </lineage>
</organism>
<dbReference type="InterPro" id="IPR000914">
    <property type="entry name" value="SBP_5_dom"/>
</dbReference>
<protein>
    <submittedName>
        <fullName evidence="3">ABC transporter family substrate-binding protein</fullName>
    </submittedName>
</protein>
<evidence type="ECO:0000313" key="4">
    <source>
        <dbReference type="EMBL" id="RLP84592.1"/>
    </source>
</evidence>
<evidence type="ECO:0000256" key="1">
    <source>
        <dbReference type="SAM" id="MobiDB-lite"/>
    </source>
</evidence>
<sequence>MAVSVSGPGAHHHGSGGIGCGRCRPRHRGHRLQCPPRRRMIPPTAAHTIRRKSMNTTTKTLGGGLVLLLAVSLAGCSPGTREARPTTAGELPTTDYDAAEPAELKDGGSLTLPLESFPDNFNFSQLDGYTGDTASVIYPTTVRLFNVDDSGQRSVNPDFATSIERVPGEPFTIEYALNPKAVWEDGTPIGLADFVGTWQSQNGSNPDYLPVATTGYDRITQITAGEKPNSVRVVFDRVYASWQALFFPLLPPAVTATPTAFNETFRTQGPPSSGPFRVAESTPDKLTVRLVRNERWWGAPPRLSEIVLRGVDQSASAQAYANKEFDVLDIASSVDAFKTAQSRADGQVFASKGLPWTHLTLNTATGPLADLAVRQAIGKAINREQILRSVVEPMGLTGSLVENYLYVPGQKGYQPNGKEALSYDPEAARKILDRAGYTGEKVRSKDGVPLKIDITIPAGIATSRQRVDQIAADLAEVGIQAVANEVPTSGLFKDFVTPRQFSSTIFSYSGGLDPIVESRDSYASVESPQNYSGVDDPRLAVLFERAEGEEDPEVQRATINEIDRNLWESLPIIPLFQRPTVVGVTKGLANFGATQFEPTDWTRVGWRK</sequence>
<evidence type="ECO:0000259" key="2">
    <source>
        <dbReference type="Pfam" id="PF00496"/>
    </source>
</evidence>
<dbReference type="OrthoDB" id="7888869at2"/>
<dbReference type="SUPFAM" id="SSF53850">
    <property type="entry name" value="Periplasmic binding protein-like II"/>
    <property type="match status" value="1"/>
</dbReference>
<feature type="domain" description="Solute-binding protein family 5" evidence="2">
    <location>
        <begin position="155"/>
        <end position="513"/>
    </location>
</feature>
<evidence type="ECO:0000313" key="5">
    <source>
        <dbReference type="Proteomes" id="UP000269438"/>
    </source>
</evidence>
<dbReference type="InterPro" id="IPR039424">
    <property type="entry name" value="SBP_5"/>
</dbReference>
<dbReference type="Gene3D" id="3.10.105.10">
    <property type="entry name" value="Dipeptide-binding Protein, Domain 3"/>
    <property type="match status" value="1"/>
</dbReference>
<feature type="compositionally biased region" description="Basic residues" evidence="1">
    <location>
        <begin position="23"/>
        <end position="39"/>
    </location>
</feature>
<proteinExistence type="predicted"/>
<dbReference type="GO" id="GO:0043190">
    <property type="term" value="C:ATP-binding cassette (ABC) transporter complex"/>
    <property type="evidence" value="ECO:0007669"/>
    <property type="project" value="InterPro"/>
</dbReference>
<dbReference type="GO" id="GO:1904680">
    <property type="term" value="F:peptide transmembrane transporter activity"/>
    <property type="evidence" value="ECO:0007669"/>
    <property type="project" value="TreeGrafter"/>
</dbReference>
<accession>A0A3L7AKK6</accession>
<dbReference type="EMBL" id="RCUY01000011">
    <property type="protein sequence ID" value="RLP80807.1"/>
    <property type="molecule type" value="Genomic_DNA"/>
</dbReference>
<dbReference type="PIRSF" id="PIRSF002741">
    <property type="entry name" value="MppA"/>
    <property type="match status" value="1"/>
</dbReference>
<dbReference type="PANTHER" id="PTHR30290:SF65">
    <property type="entry name" value="MONOACYL PHOSPHATIDYLINOSITOL TETRAMANNOSIDE-BINDING PROTEIN LPQW-RELATED"/>
    <property type="match status" value="1"/>
</dbReference>
<reference evidence="3 5" key="1">
    <citation type="submission" date="2018-10" db="EMBL/GenBank/DDBJ databases">
        <authorList>
            <person name="Li J."/>
        </authorList>
    </citation>
    <scope>NUCLEOTIDE SEQUENCE [LARGE SCALE GENOMIC DNA]</scope>
    <source>
        <strain evidence="3 5">JCM 11654</strain>
    </source>
</reference>
<gene>
    <name evidence="4" type="ORF">D9V34_00920</name>
    <name evidence="3" type="ORF">D9V34_13215</name>
</gene>
<dbReference type="CDD" id="cd08501">
    <property type="entry name" value="PBP2_Lpqw"/>
    <property type="match status" value="1"/>
</dbReference>
<evidence type="ECO:0000313" key="3">
    <source>
        <dbReference type="EMBL" id="RLP80807.1"/>
    </source>
</evidence>
<dbReference type="Gene3D" id="3.90.76.10">
    <property type="entry name" value="Dipeptide-binding Protein, Domain 1"/>
    <property type="match status" value="1"/>
</dbReference>
<dbReference type="PANTHER" id="PTHR30290">
    <property type="entry name" value="PERIPLASMIC BINDING COMPONENT OF ABC TRANSPORTER"/>
    <property type="match status" value="1"/>
</dbReference>